<keyword evidence="2" id="KW-1185">Reference proteome</keyword>
<organism evidence="1 2">
    <name type="scientific">Lasiodiplodia mahajangana</name>
    <dbReference type="NCBI Taxonomy" id="1108764"/>
    <lineage>
        <taxon>Eukaryota</taxon>
        <taxon>Fungi</taxon>
        <taxon>Dikarya</taxon>
        <taxon>Ascomycota</taxon>
        <taxon>Pezizomycotina</taxon>
        <taxon>Dothideomycetes</taxon>
        <taxon>Dothideomycetes incertae sedis</taxon>
        <taxon>Botryosphaeriales</taxon>
        <taxon>Botryosphaeriaceae</taxon>
        <taxon>Lasiodiplodia</taxon>
    </lineage>
</organism>
<sequence length="350" mass="38783">MDVLKTPKQLPSPTHEVIVVLEEVHLVVDYVDITPRSHEIISYHRIAKADEVRARIQWASIVIATQAFITAESLGEAPKCVITPTAGTNHIDLNECKRRGIRVAKCAGSTSPAVSEHALSLYFAARRKTVLLHNDIRTVDEHGANSWKRQRSIALKMQTANEHPPCSIEEETVGIIGYGHIGKRLAGFCEALGMKVLIAERKIGTPTRNTAEEMTERTPFDEVIRTATVLFICCTSTSDTVNMIDTAELGAMRPEMIIVNVSRGNVVNTAEVIKALREQRISGAAADVFDQEPASTEEDSAFLAGNTRDLNLTFSPHVGYYSTKTDVTMKRMVREQIKNFVNGYFSKFEV</sequence>
<protein>
    <submittedName>
        <fullName evidence="1">Uncharacterized protein</fullName>
    </submittedName>
</protein>
<name>A0ACC2JUK7_9PEZI</name>
<proteinExistence type="predicted"/>
<accession>A0ACC2JUK7</accession>
<comment type="caution">
    <text evidence="1">The sequence shown here is derived from an EMBL/GenBank/DDBJ whole genome shotgun (WGS) entry which is preliminary data.</text>
</comment>
<dbReference type="EMBL" id="JAPUUL010000362">
    <property type="protein sequence ID" value="KAJ8131086.1"/>
    <property type="molecule type" value="Genomic_DNA"/>
</dbReference>
<reference evidence="1" key="1">
    <citation type="submission" date="2022-12" db="EMBL/GenBank/DDBJ databases">
        <title>Genome Sequence of Lasiodiplodia mahajangana.</title>
        <authorList>
            <person name="Buettner E."/>
        </authorList>
    </citation>
    <scope>NUCLEOTIDE SEQUENCE</scope>
    <source>
        <strain evidence="1">VT137</strain>
    </source>
</reference>
<dbReference type="Proteomes" id="UP001153332">
    <property type="component" value="Unassembled WGS sequence"/>
</dbReference>
<evidence type="ECO:0000313" key="2">
    <source>
        <dbReference type="Proteomes" id="UP001153332"/>
    </source>
</evidence>
<gene>
    <name evidence="1" type="ORF">O1611_g2541</name>
</gene>
<evidence type="ECO:0000313" key="1">
    <source>
        <dbReference type="EMBL" id="KAJ8131086.1"/>
    </source>
</evidence>